<dbReference type="RefSeq" id="WP_184756895.1">
    <property type="nucleotide sequence ID" value="NZ_BAABEK010000005.1"/>
</dbReference>
<dbReference type="EMBL" id="JACHJU010000002">
    <property type="protein sequence ID" value="MBB4940729.1"/>
    <property type="molecule type" value="Genomic_DNA"/>
</dbReference>
<dbReference type="Proteomes" id="UP000534286">
    <property type="component" value="Unassembled WGS sequence"/>
</dbReference>
<sequence>MSDSPITLRLPLAMLDLLVPSGSTLPLAWVVLVGHREQIQTTLDGRPVYGDVTSWSPVMPVADQGEALATAERLGEAAIGGICAAEWNWYPVTDDGDQPITKLWGVVDGDEVRPEVAIAPLLALLADQPKQAPAASHG</sequence>
<evidence type="ECO:0000313" key="1">
    <source>
        <dbReference type="EMBL" id="MBB4940729.1"/>
    </source>
</evidence>
<dbReference type="AlphaFoldDB" id="A0A7W7RYR7"/>
<evidence type="ECO:0000313" key="2">
    <source>
        <dbReference type="Proteomes" id="UP000534286"/>
    </source>
</evidence>
<organism evidence="1 2">
    <name type="scientific">Streptosporangium album</name>
    <dbReference type="NCBI Taxonomy" id="47479"/>
    <lineage>
        <taxon>Bacteria</taxon>
        <taxon>Bacillati</taxon>
        <taxon>Actinomycetota</taxon>
        <taxon>Actinomycetes</taxon>
        <taxon>Streptosporangiales</taxon>
        <taxon>Streptosporangiaceae</taxon>
        <taxon>Streptosporangium</taxon>
    </lineage>
</organism>
<accession>A0A7W7RYR7</accession>
<protein>
    <submittedName>
        <fullName evidence="1">Uncharacterized protein</fullName>
    </submittedName>
</protein>
<name>A0A7W7RYR7_9ACTN</name>
<gene>
    <name evidence="1" type="ORF">FHR32_005106</name>
</gene>
<keyword evidence="2" id="KW-1185">Reference proteome</keyword>
<comment type="caution">
    <text evidence="1">The sequence shown here is derived from an EMBL/GenBank/DDBJ whole genome shotgun (WGS) entry which is preliminary data.</text>
</comment>
<proteinExistence type="predicted"/>
<reference evidence="1 2" key="1">
    <citation type="submission" date="2020-08" db="EMBL/GenBank/DDBJ databases">
        <title>Sequencing the genomes of 1000 actinobacteria strains.</title>
        <authorList>
            <person name="Klenk H.-P."/>
        </authorList>
    </citation>
    <scope>NUCLEOTIDE SEQUENCE [LARGE SCALE GENOMIC DNA]</scope>
    <source>
        <strain evidence="1 2">DSM 43023</strain>
    </source>
</reference>